<dbReference type="Gene3D" id="3.30.420.40">
    <property type="match status" value="2"/>
</dbReference>
<dbReference type="SUPFAM" id="SSF100920">
    <property type="entry name" value="Heat shock protein 70kD (HSP70), peptide-binding domain"/>
    <property type="match status" value="1"/>
</dbReference>
<evidence type="ECO:0000256" key="1">
    <source>
        <dbReference type="ARBA" id="ARBA00007381"/>
    </source>
</evidence>
<reference evidence="4" key="1">
    <citation type="journal article" date="2014" name="Int. J. Syst. Evol. Microbiol.">
        <title>Complete genome sequence of Corynebacterium casei LMG S-19264T (=DSM 44701T), isolated from a smear-ripened cheese.</title>
        <authorList>
            <consortium name="US DOE Joint Genome Institute (JGI-PGF)"/>
            <person name="Walter F."/>
            <person name="Albersmeier A."/>
            <person name="Kalinowski J."/>
            <person name="Ruckert C."/>
        </authorList>
    </citation>
    <scope>NUCLEOTIDE SEQUENCE</scope>
    <source>
        <strain evidence="4">CGMCC 1.7081</strain>
    </source>
</reference>
<evidence type="ECO:0000313" key="4">
    <source>
        <dbReference type="EMBL" id="GHG80556.1"/>
    </source>
</evidence>
<dbReference type="FunFam" id="3.30.420.40:FF:000545">
    <property type="entry name" value="Endoplasmic reticulum chaperone BiP"/>
    <property type="match status" value="1"/>
</dbReference>
<proteinExistence type="inferred from homology"/>
<dbReference type="InterPro" id="IPR013126">
    <property type="entry name" value="Hsp_70_fam"/>
</dbReference>
<dbReference type="InterPro" id="IPR029047">
    <property type="entry name" value="HSP70_peptide-bd_sf"/>
</dbReference>
<comment type="caution">
    <text evidence="4">The sequence shown here is derived from an EMBL/GenBank/DDBJ whole genome shotgun (WGS) entry which is preliminary data.</text>
</comment>
<dbReference type="InterPro" id="IPR043129">
    <property type="entry name" value="ATPase_NBD"/>
</dbReference>
<keyword evidence="2" id="KW-0547">Nucleotide-binding</keyword>
<dbReference type="EMBL" id="BNAP01000001">
    <property type="protein sequence ID" value="GHG80556.1"/>
    <property type="molecule type" value="Genomic_DNA"/>
</dbReference>
<protein>
    <submittedName>
        <fullName evidence="4">Molecular chaperone HscC</fullName>
    </submittedName>
</protein>
<dbReference type="PROSITE" id="PS01036">
    <property type="entry name" value="HSP70_3"/>
    <property type="match status" value="1"/>
</dbReference>
<reference evidence="4" key="2">
    <citation type="submission" date="2020-09" db="EMBL/GenBank/DDBJ databases">
        <authorList>
            <person name="Sun Q."/>
            <person name="Zhou Y."/>
        </authorList>
    </citation>
    <scope>NUCLEOTIDE SEQUENCE</scope>
    <source>
        <strain evidence="4">CGMCC 1.7081</strain>
    </source>
</reference>
<dbReference type="GO" id="GO:0140662">
    <property type="term" value="F:ATP-dependent protein folding chaperone"/>
    <property type="evidence" value="ECO:0007669"/>
    <property type="project" value="InterPro"/>
</dbReference>
<dbReference type="Pfam" id="PF00012">
    <property type="entry name" value="HSP70"/>
    <property type="match status" value="1"/>
</dbReference>
<evidence type="ECO:0000256" key="2">
    <source>
        <dbReference type="ARBA" id="ARBA00022741"/>
    </source>
</evidence>
<organism evidence="4 5">
    <name type="scientific">Pseudodonghicola xiamenensis</name>
    <dbReference type="NCBI Taxonomy" id="337702"/>
    <lineage>
        <taxon>Bacteria</taxon>
        <taxon>Pseudomonadati</taxon>
        <taxon>Pseudomonadota</taxon>
        <taxon>Alphaproteobacteria</taxon>
        <taxon>Rhodobacterales</taxon>
        <taxon>Paracoccaceae</taxon>
        <taxon>Pseudodonghicola</taxon>
    </lineage>
</organism>
<dbReference type="PANTHER" id="PTHR19375">
    <property type="entry name" value="HEAT SHOCK PROTEIN 70KDA"/>
    <property type="match status" value="1"/>
</dbReference>
<keyword evidence="5" id="KW-1185">Reference proteome</keyword>
<dbReference type="SUPFAM" id="SSF53067">
    <property type="entry name" value="Actin-like ATPase domain"/>
    <property type="match status" value="2"/>
</dbReference>
<evidence type="ECO:0000313" key="5">
    <source>
        <dbReference type="Proteomes" id="UP000611500"/>
    </source>
</evidence>
<dbReference type="AlphaFoldDB" id="A0A8J3MAZ1"/>
<dbReference type="Gene3D" id="3.90.640.10">
    <property type="entry name" value="Actin, Chain A, domain 4"/>
    <property type="match status" value="1"/>
</dbReference>
<dbReference type="PROSITE" id="PS00329">
    <property type="entry name" value="HSP70_2"/>
    <property type="match status" value="1"/>
</dbReference>
<evidence type="ECO:0000256" key="3">
    <source>
        <dbReference type="ARBA" id="ARBA00022840"/>
    </source>
</evidence>
<gene>
    <name evidence="4" type="ORF">GCM10010961_03810</name>
</gene>
<keyword evidence="3" id="KW-0067">ATP-binding</keyword>
<dbReference type="GO" id="GO:0005524">
    <property type="term" value="F:ATP binding"/>
    <property type="evidence" value="ECO:0007669"/>
    <property type="project" value="UniProtKB-KW"/>
</dbReference>
<sequence>MGTDRRIRLGRQSYTAVELSAMVLRTLKADAEAALGAPVSEAVISVPAYFNGVQRQATKDAAEIAGLTVRRLINEPTAAALAAGVLDMGAESTFAVLDLGGGTFDVSILEMFEGVMEVRASSGDAQLGGEDFTNRIATDLARTAGEEWDRLEPGEREAFLSIAEELKRRVRPDVPARAQISIGQRPLTVELTTERQDEIVKDLVARLRRPIDVCLYDSSITVDDIDRVILVGGATRMPVVQSLAARVFRKLPERTVDPDHAIALGAAVQAGLVARHSALDDVVMTDVAPFSLGIASGTKINGKYFGDRFAPIIERNTILPASRSQVFATAGDNQVEIQVQVYQGESVVASENVLLGDFFVPVPRGPRGKEAIEVRFTYDVSGLLEVDVRVLSNGKRVVDVIDNLASAMTEKEKMRRLKELEGLKISPFEAAENVALIETLKHLHEMLLADDRRSLQDLLNQFEAVLAEQDPKAIAAERARLLEIVKRIEENYVR</sequence>
<dbReference type="InterPro" id="IPR018181">
    <property type="entry name" value="Heat_shock_70_CS"/>
</dbReference>
<accession>A0A8J3MAZ1</accession>
<dbReference type="PRINTS" id="PR00301">
    <property type="entry name" value="HEATSHOCK70"/>
</dbReference>
<name>A0A8J3MAZ1_9RHOB</name>
<comment type="similarity">
    <text evidence="1">Belongs to the heat shock protein 70 family.</text>
</comment>
<dbReference type="Proteomes" id="UP000611500">
    <property type="component" value="Unassembled WGS sequence"/>
</dbReference>
<dbReference type="Gene3D" id="2.60.34.10">
    <property type="entry name" value="Substrate Binding Domain Of DNAk, Chain A, domain 1"/>
    <property type="match status" value="1"/>
</dbReference>